<dbReference type="Proteomes" id="UP000628840">
    <property type="component" value="Unassembled WGS sequence"/>
</dbReference>
<gene>
    <name evidence="2" type="ORF">GCM10009037_29390</name>
</gene>
<organism evidence="2 3">
    <name type="scientific">Halarchaeum grantii</name>
    <dbReference type="NCBI Taxonomy" id="1193105"/>
    <lineage>
        <taxon>Archaea</taxon>
        <taxon>Methanobacteriati</taxon>
        <taxon>Methanobacteriota</taxon>
        <taxon>Stenosarchaea group</taxon>
        <taxon>Halobacteria</taxon>
        <taxon>Halobacteriales</taxon>
        <taxon>Halobacteriaceae</taxon>
    </lineage>
</organism>
<evidence type="ECO:0000313" key="3">
    <source>
        <dbReference type="Proteomes" id="UP000628840"/>
    </source>
</evidence>
<comment type="caution">
    <text evidence="2">The sequence shown here is derived from an EMBL/GenBank/DDBJ whole genome shotgun (WGS) entry which is preliminary data.</text>
</comment>
<sequence length="116" mass="13215">MCEETSHTANLVQKGIRRAIEVVDADVEKLKEGEKTSWPELDSWSVVDDKRSASFNDDHATLSTSNGRVTAEYMFTPDDEHEGTPFTRYYEIETGMRRVPRSNTTSMTTRSTCMSR</sequence>
<accession>A0A830FG97</accession>
<dbReference type="RefSeq" id="WP_229871414.1">
    <property type="nucleotide sequence ID" value="NZ_BMPF01000007.1"/>
</dbReference>
<name>A0A830FG97_9EURY</name>
<dbReference type="EMBL" id="BMPF01000007">
    <property type="protein sequence ID" value="GGL44100.1"/>
    <property type="molecule type" value="Genomic_DNA"/>
</dbReference>
<dbReference type="AlphaFoldDB" id="A0A830FG97"/>
<evidence type="ECO:0000256" key="1">
    <source>
        <dbReference type="SAM" id="MobiDB-lite"/>
    </source>
</evidence>
<feature type="region of interest" description="Disordered" evidence="1">
    <location>
        <begin position="97"/>
        <end position="116"/>
    </location>
</feature>
<reference evidence="2 3" key="1">
    <citation type="journal article" date="2019" name="Int. J. Syst. Evol. Microbiol.">
        <title>The Global Catalogue of Microorganisms (GCM) 10K type strain sequencing project: providing services to taxonomists for standard genome sequencing and annotation.</title>
        <authorList>
            <consortium name="The Broad Institute Genomics Platform"/>
            <consortium name="The Broad Institute Genome Sequencing Center for Infectious Disease"/>
            <person name="Wu L."/>
            <person name="Ma J."/>
        </authorList>
    </citation>
    <scope>NUCLEOTIDE SEQUENCE [LARGE SCALE GENOMIC DNA]</scope>
    <source>
        <strain evidence="2 3">JCM 19585</strain>
    </source>
</reference>
<evidence type="ECO:0000313" key="2">
    <source>
        <dbReference type="EMBL" id="GGL44100.1"/>
    </source>
</evidence>
<proteinExistence type="predicted"/>
<keyword evidence="3" id="KW-1185">Reference proteome</keyword>
<feature type="compositionally biased region" description="Low complexity" evidence="1">
    <location>
        <begin position="101"/>
        <end position="116"/>
    </location>
</feature>
<protein>
    <submittedName>
        <fullName evidence="2">Uncharacterized protein</fullName>
    </submittedName>
</protein>